<evidence type="ECO:0000313" key="2">
    <source>
        <dbReference type="Proteomes" id="UP000468531"/>
    </source>
</evidence>
<dbReference type="AlphaFoldDB" id="A0A6P1B8W4"/>
<dbReference type="Proteomes" id="UP000468531">
    <property type="component" value="Unassembled WGS sequence"/>
</dbReference>
<protein>
    <submittedName>
        <fullName evidence="1">Tail fiber domain-containing protein</fullName>
    </submittedName>
</protein>
<evidence type="ECO:0000313" key="1">
    <source>
        <dbReference type="EMBL" id="NEU94819.1"/>
    </source>
</evidence>
<proteinExistence type="predicted"/>
<keyword evidence="2" id="KW-1185">Reference proteome</keyword>
<gene>
    <name evidence="1" type="ORF">FNJ47_03005</name>
</gene>
<organism evidence="1 2">
    <name type="scientific">Bradyrhizobium uaiense</name>
    <dbReference type="NCBI Taxonomy" id="2594946"/>
    <lineage>
        <taxon>Bacteria</taxon>
        <taxon>Pseudomonadati</taxon>
        <taxon>Pseudomonadota</taxon>
        <taxon>Alphaproteobacteria</taxon>
        <taxon>Hyphomicrobiales</taxon>
        <taxon>Nitrobacteraceae</taxon>
        <taxon>Bradyrhizobium</taxon>
    </lineage>
</organism>
<accession>A0A6P1B8W4</accession>
<reference evidence="1 2" key="1">
    <citation type="journal article" date="2020" name="Arch. Microbiol.">
        <title>Bradyrhizobium uaiense sp. nov., a new highly efficient cowpea symbiont.</title>
        <authorList>
            <person name="Cabral Michel D."/>
            <person name="Azarias Guimaraes A."/>
            <person name="Martins da Costa E."/>
            <person name="Soares de Carvalho T."/>
            <person name="Balsanelli E."/>
            <person name="Willems A."/>
            <person name="Maltempi de Souza E."/>
            <person name="de Souza Moreira F.M."/>
        </authorList>
    </citation>
    <scope>NUCLEOTIDE SEQUENCE [LARGE SCALE GENOMIC DNA]</scope>
    <source>
        <strain evidence="1 2">UFLA 03-164</strain>
    </source>
</reference>
<dbReference type="EMBL" id="VKHP01000006">
    <property type="protein sequence ID" value="NEU94819.1"/>
    <property type="molecule type" value="Genomic_DNA"/>
</dbReference>
<sequence>MSGVNNLLPNTGVTSNERGAIDQLTSMGNAGNPYASGTSGAVNNLLSGGNATAQNGALTDNLASYRAGMTPYTDPNYSTINTPAVQAALHQVQDDVTNQVNGQFAAAGRFGSGMNTQTLGRGIAQGEAPIILNQANLDTATRTGALNSLYGAGNTTSNAISGNNQTANANTQAGVNSVGTALTNSTWGPQTALSASELEQSLPASNLGLLAQMGIPLAGLGTTSNGTSNTTANMSPMQATIGLLGGLGKLFGGGA</sequence>
<dbReference type="RefSeq" id="WP_163150493.1">
    <property type="nucleotide sequence ID" value="NZ_VKHP01000006.1"/>
</dbReference>
<name>A0A6P1B8W4_9BRAD</name>
<comment type="caution">
    <text evidence="1">The sequence shown here is derived from an EMBL/GenBank/DDBJ whole genome shotgun (WGS) entry which is preliminary data.</text>
</comment>